<keyword evidence="3" id="KW-1185">Reference proteome</keyword>
<evidence type="ECO:0000313" key="3">
    <source>
        <dbReference type="Proteomes" id="UP001305779"/>
    </source>
</evidence>
<organism evidence="2 3">
    <name type="scientific">Zasmidium cellare</name>
    <name type="common">Wine cellar mold</name>
    <name type="synonym">Racodium cellare</name>
    <dbReference type="NCBI Taxonomy" id="395010"/>
    <lineage>
        <taxon>Eukaryota</taxon>
        <taxon>Fungi</taxon>
        <taxon>Dikarya</taxon>
        <taxon>Ascomycota</taxon>
        <taxon>Pezizomycotina</taxon>
        <taxon>Dothideomycetes</taxon>
        <taxon>Dothideomycetidae</taxon>
        <taxon>Mycosphaerellales</taxon>
        <taxon>Mycosphaerellaceae</taxon>
        <taxon>Zasmidium</taxon>
    </lineage>
</organism>
<dbReference type="Pfam" id="PF14832">
    <property type="entry name" value="Tautomerase_3"/>
    <property type="match status" value="1"/>
</dbReference>
<gene>
    <name evidence="2" type="ORF">PRZ48_012771</name>
</gene>
<proteinExistence type="predicted"/>
<feature type="domain" description="Tautomerase cis-CaaD-like" evidence="1">
    <location>
        <begin position="1"/>
        <end position="143"/>
    </location>
</feature>
<dbReference type="EMBL" id="JAXOVC010000010">
    <property type="protein sequence ID" value="KAK4496788.1"/>
    <property type="molecule type" value="Genomic_DNA"/>
</dbReference>
<dbReference type="InterPro" id="IPR014347">
    <property type="entry name" value="Tautomerase/MIF_sf"/>
</dbReference>
<name>A0ABR0E5S9_ZASCE</name>
<dbReference type="Proteomes" id="UP001305779">
    <property type="component" value="Unassembled WGS sequence"/>
</dbReference>
<accession>A0ABR0E5S9</accession>
<reference evidence="2 3" key="1">
    <citation type="journal article" date="2023" name="G3 (Bethesda)">
        <title>A chromosome-level genome assembly of Zasmidium syzygii isolated from banana leaves.</title>
        <authorList>
            <person name="van Westerhoven A.C."/>
            <person name="Mehrabi R."/>
            <person name="Talebi R."/>
            <person name="Steentjes M.B.F."/>
            <person name="Corcolon B."/>
            <person name="Chong P.A."/>
            <person name="Kema G.H.J."/>
            <person name="Seidl M.F."/>
        </authorList>
    </citation>
    <scope>NUCLEOTIDE SEQUENCE [LARGE SCALE GENOMIC DNA]</scope>
    <source>
        <strain evidence="2 3">P124</strain>
    </source>
</reference>
<dbReference type="InterPro" id="IPR028116">
    <property type="entry name" value="Cis-CaaD-like"/>
</dbReference>
<dbReference type="Gene3D" id="3.30.429.10">
    <property type="entry name" value="Macrophage Migration Inhibitory Factor"/>
    <property type="match status" value="1"/>
</dbReference>
<evidence type="ECO:0000259" key="1">
    <source>
        <dbReference type="Pfam" id="PF14832"/>
    </source>
</evidence>
<protein>
    <recommendedName>
        <fullName evidence="1">Tautomerase cis-CaaD-like domain-containing protein</fullName>
    </recommendedName>
</protein>
<sequence length="171" mass="19285">MPFYEISHAIALTSSQEDELAQAITKIHLSKFPLTPVFFVNVVFTDVSQRTSFIGGKRRNGNHLNGRVRLGNRQTAHFEDLRDQIEAAWHKIVVKPAKEKLGAEEAAKYELQTLILSPGNPVGKEGGFELPIAGQEEAWVEKNWTEFKKRADAGDENFVDMVKHIEASRKK</sequence>
<evidence type="ECO:0000313" key="2">
    <source>
        <dbReference type="EMBL" id="KAK4496788.1"/>
    </source>
</evidence>
<comment type="caution">
    <text evidence="2">The sequence shown here is derived from an EMBL/GenBank/DDBJ whole genome shotgun (WGS) entry which is preliminary data.</text>
</comment>